<comment type="subcellular location">
    <subcellularLocation>
        <location evidence="1">Host cell</location>
    </subcellularLocation>
    <subcellularLocation>
        <location evidence="2">Secreted</location>
    </subcellularLocation>
</comment>
<protein>
    <recommendedName>
        <fullName evidence="4">Crinkler effector protein N-terminal domain-containing protein</fullName>
    </recommendedName>
</protein>
<feature type="non-terminal residue" evidence="5">
    <location>
        <position position="183"/>
    </location>
</feature>
<dbReference type="AlphaFoldDB" id="V9FTZ2"/>
<proteinExistence type="predicted"/>
<evidence type="ECO:0000259" key="4">
    <source>
        <dbReference type="Pfam" id="PF20147"/>
    </source>
</evidence>
<evidence type="ECO:0000256" key="3">
    <source>
        <dbReference type="ARBA" id="ARBA00022525"/>
    </source>
</evidence>
<accession>V9FTZ2</accession>
<keyword evidence="3" id="KW-0964">Secreted</keyword>
<evidence type="ECO:0000256" key="2">
    <source>
        <dbReference type="ARBA" id="ARBA00004613"/>
    </source>
</evidence>
<organism evidence="5 6">
    <name type="scientific">Phytophthora nicotianae P1569</name>
    <dbReference type="NCBI Taxonomy" id="1317065"/>
    <lineage>
        <taxon>Eukaryota</taxon>
        <taxon>Sar</taxon>
        <taxon>Stramenopiles</taxon>
        <taxon>Oomycota</taxon>
        <taxon>Peronosporomycetes</taxon>
        <taxon>Peronosporales</taxon>
        <taxon>Peronosporaceae</taxon>
        <taxon>Phytophthora</taxon>
    </lineage>
</organism>
<dbReference type="GO" id="GO:0043657">
    <property type="term" value="C:host cell"/>
    <property type="evidence" value="ECO:0007669"/>
    <property type="project" value="UniProtKB-SubCell"/>
</dbReference>
<evidence type="ECO:0000256" key="1">
    <source>
        <dbReference type="ARBA" id="ARBA00004340"/>
    </source>
</evidence>
<keyword evidence="6" id="KW-1185">Reference proteome</keyword>
<dbReference type="EMBL" id="ANIZ01000412">
    <property type="protein sequence ID" value="ETI54934.1"/>
    <property type="molecule type" value="Genomic_DNA"/>
</dbReference>
<dbReference type="GO" id="GO:0005576">
    <property type="term" value="C:extracellular region"/>
    <property type="evidence" value="ECO:0007669"/>
    <property type="project" value="UniProtKB-SubCell"/>
</dbReference>
<dbReference type="Proteomes" id="UP000018721">
    <property type="component" value="Unassembled WGS sequence"/>
</dbReference>
<dbReference type="Pfam" id="PF20147">
    <property type="entry name" value="Crinkler"/>
    <property type="match status" value="1"/>
</dbReference>
<comment type="caution">
    <text evidence="5">The sequence shown here is derived from an EMBL/GenBank/DDBJ whole genome shotgun (WGS) entry which is preliminary data.</text>
</comment>
<dbReference type="eggNOG" id="ENOG502R7K7">
    <property type="taxonomic scope" value="Eukaryota"/>
</dbReference>
<evidence type="ECO:0000313" key="6">
    <source>
        <dbReference type="Proteomes" id="UP000018721"/>
    </source>
</evidence>
<gene>
    <name evidence="5" type="ORF">F443_02328</name>
</gene>
<evidence type="ECO:0000313" key="5">
    <source>
        <dbReference type="EMBL" id="ETI54934.1"/>
    </source>
</evidence>
<dbReference type="HOGENOM" id="CLU_1478810_0_0_1"/>
<feature type="domain" description="Crinkler effector protein N-terminal" evidence="4">
    <location>
        <begin position="2"/>
        <end position="108"/>
    </location>
</feature>
<dbReference type="InterPro" id="IPR045379">
    <property type="entry name" value="Crinkler_N"/>
</dbReference>
<dbReference type="OrthoDB" id="127907at2759"/>
<reference evidence="5 6" key="1">
    <citation type="submission" date="2013-11" db="EMBL/GenBank/DDBJ databases">
        <title>The Genome Sequence of Phytophthora parasitica P1569.</title>
        <authorList>
            <consortium name="The Broad Institute Genomics Platform"/>
            <person name="Russ C."/>
            <person name="Tyler B."/>
            <person name="Panabieres F."/>
            <person name="Shan W."/>
            <person name="Tripathy S."/>
            <person name="Grunwald N."/>
            <person name="Machado M."/>
            <person name="Johnson C.S."/>
            <person name="Arredondo F."/>
            <person name="Hong C."/>
            <person name="Coffey M."/>
            <person name="Young S.K."/>
            <person name="Zeng Q."/>
            <person name="Gargeya S."/>
            <person name="Fitzgerald M."/>
            <person name="Abouelleil A."/>
            <person name="Alvarado L."/>
            <person name="Chapman S.B."/>
            <person name="Gainer-Dewar J."/>
            <person name="Goldberg J."/>
            <person name="Griggs A."/>
            <person name="Gujja S."/>
            <person name="Hansen M."/>
            <person name="Howarth C."/>
            <person name="Imamovic A."/>
            <person name="Ireland A."/>
            <person name="Larimer J."/>
            <person name="McCowan C."/>
            <person name="Murphy C."/>
            <person name="Pearson M."/>
            <person name="Poon T.W."/>
            <person name="Priest M."/>
            <person name="Roberts A."/>
            <person name="Saif S."/>
            <person name="Shea T."/>
            <person name="Sykes S."/>
            <person name="Wortman J."/>
            <person name="Nusbaum C."/>
            <person name="Birren B."/>
        </authorList>
    </citation>
    <scope>NUCLEOTIDE SEQUENCE [LARGE SCALE GENOMIC DNA]</scope>
    <source>
        <strain evidence="5 6">P1569</strain>
    </source>
</reference>
<sequence length="183" mass="20405">MMKLFCALAGVKGNAFSVTIDASESVGDLKKAIKKENEDITCAARKVELFLARMGDNTWLDRSGAEAVTLDENGHPEGFAHMDELNWIEDYYGEEFQPKRGEIHVLVVVPEGATSEHDSWALLRETNVRQMRLEMQLEQLVASLPHKSSNSYSDAALGQLELRRLEKDQLIIEVAPIGDGEAF</sequence>
<name>V9FTZ2_PHYNI</name>